<dbReference type="InterPro" id="IPR011041">
    <property type="entry name" value="Quinoprot_gluc/sorb_DH_b-prop"/>
</dbReference>
<keyword evidence="6" id="KW-1185">Reference proteome</keyword>
<dbReference type="InterPro" id="IPR001680">
    <property type="entry name" value="WD40_rpt"/>
</dbReference>
<dbReference type="InterPro" id="IPR015943">
    <property type="entry name" value="WD40/YVTN_repeat-like_dom_sf"/>
</dbReference>
<dbReference type="AlphaFoldDB" id="A0A9W8BGM9"/>
<dbReference type="Gene3D" id="2.130.10.10">
    <property type="entry name" value="YVTN repeat-like/Quinoprotein amine dehydrogenase"/>
    <property type="match status" value="2"/>
</dbReference>
<dbReference type="Pfam" id="PF00400">
    <property type="entry name" value="WD40"/>
    <property type="match status" value="2"/>
</dbReference>
<feature type="compositionally biased region" description="Acidic residues" evidence="4">
    <location>
        <begin position="802"/>
        <end position="812"/>
    </location>
</feature>
<protein>
    <submittedName>
        <fullName evidence="5">U3 small nucleolar RNA-associated protein</fullName>
    </submittedName>
</protein>
<evidence type="ECO:0000256" key="3">
    <source>
        <dbReference type="PROSITE-ProRule" id="PRU00221"/>
    </source>
</evidence>
<dbReference type="InterPro" id="IPR019775">
    <property type="entry name" value="WD40_repeat_CS"/>
</dbReference>
<dbReference type="SUPFAM" id="SSF50998">
    <property type="entry name" value="Quinoprotein alcohol dehydrogenase-like"/>
    <property type="match status" value="1"/>
</dbReference>
<dbReference type="Proteomes" id="UP001150907">
    <property type="component" value="Unassembled WGS sequence"/>
</dbReference>
<feature type="repeat" description="WD" evidence="3">
    <location>
        <begin position="169"/>
        <end position="210"/>
    </location>
</feature>
<feature type="compositionally biased region" description="Basic and acidic residues" evidence="4">
    <location>
        <begin position="781"/>
        <end position="792"/>
    </location>
</feature>
<evidence type="ECO:0000256" key="2">
    <source>
        <dbReference type="ARBA" id="ARBA00022737"/>
    </source>
</evidence>
<evidence type="ECO:0000256" key="4">
    <source>
        <dbReference type="SAM" id="MobiDB-lite"/>
    </source>
</evidence>
<dbReference type="PANTHER" id="PTHR44163">
    <property type="entry name" value="U3 SMALL NUCLEOLAR RNA-ASSOCIATED PROTEIN 4 HOMOLOG"/>
    <property type="match status" value="1"/>
</dbReference>
<organism evidence="5 6">
    <name type="scientific">Coemansia thaxteri</name>
    <dbReference type="NCBI Taxonomy" id="2663907"/>
    <lineage>
        <taxon>Eukaryota</taxon>
        <taxon>Fungi</taxon>
        <taxon>Fungi incertae sedis</taxon>
        <taxon>Zoopagomycota</taxon>
        <taxon>Kickxellomycotina</taxon>
        <taxon>Kickxellomycetes</taxon>
        <taxon>Kickxellales</taxon>
        <taxon>Kickxellaceae</taxon>
        <taxon>Coemansia</taxon>
    </lineage>
</organism>
<dbReference type="InterPro" id="IPR046351">
    <property type="entry name" value="UTP4"/>
</dbReference>
<dbReference type="PANTHER" id="PTHR44163:SF1">
    <property type="entry name" value="U3 SMALL NUCLEOLAR RNA-ASSOCIATED PROTEIN 4 HOMOLOG"/>
    <property type="match status" value="1"/>
</dbReference>
<keyword evidence="1 3" id="KW-0853">WD repeat</keyword>
<feature type="region of interest" description="Disordered" evidence="4">
    <location>
        <begin position="738"/>
        <end position="820"/>
    </location>
</feature>
<keyword evidence="2" id="KW-0677">Repeat</keyword>
<dbReference type="GO" id="GO:0000462">
    <property type="term" value="P:maturation of SSU-rRNA from tricistronic rRNA transcript (SSU-rRNA, 5.8S rRNA, LSU-rRNA)"/>
    <property type="evidence" value="ECO:0007669"/>
    <property type="project" value="InterPro"/>
</dbReference>
<dbReference type="EMBL" id="JANBQF010000061">
    <property type="protein sequence ID" value="KAJ2006425.1"/>
    <property type="molecule type" value="Genomic_DNA"/>
</dbReference>
<dbReference type="OrthoDB" id="8883818at2759"/>
<name>A0A9W8BGM9_9FUNG</name>
<proteinExistence type="predicted"/>
<dbReference type="GO" id="GO:0034455">
    <property type="term" value="C:t-UTP complex"/>
    <property type="evidence" value="ECO:0007669"/>
    <property type="project" value="TreeGrafter"/>
</dbReference>
<dbReference type="GO" id="GO:0030686">
    <property type="term" value="C:90S preribosome"/>
    <property type="evidence" value="ECO:0007669"/>
    <property type="project" value="InterPro"/>
</dbReference>
<dbReference type="SUPFAM" id="SSF50952">
    <property type="entry name" value="Soluble quinoprotein glucose dehydrogenase"/>
    <property type="match status" value="1"/>
</dbReference>
<dbReference type="PROSITE" id="PS50082">
    <property type="entry name" value="WD_REPEATS_2"/>
    <property type="match status" value="1"/>
</dbReference>
<dbReference type="SMART" id="SM00320">
    <property type="entry name" value="WD40"/>
    <property type="match status" value="9"/>
</dbReference>
<dbReference type="GO" id="GO:0003723">
    <property type="term" value="F:RNA binding"/>
    <property type="evidence" value="ECO:0007669"/>
    <property type="project" value="TreeGrafter"/>
</dbReference>
<accession>A0A9W8BGM9</accession>
<evidence type="ECO:0000313" key="5">
    <source>
        <dbReference type="EMBL" id="KAJ2006425.1"/>
    </source>
</evidence>
<dbReference type="GO" id="GO:0032040">
    <property type="term" value="C:small-subunit processome"/>
    <property type="evidence" value="ECO:0007669"/>
    <property type="project" value="TreeGrafter"/>
</dbReference>
<feature type="compositionally biased region" description="Basic and acidic residues" evidence="4">
    <location>
        <begin position="738"/>
        <end position="749"/>
    </location>
</feature>
<evidence type="ECO:0000256" key="1">
    <source>
        <dbReference type="ARBA" id="ARBA00022574"/>
    </source>
</evidence>
<dbReference type="PROSITE" id="PS00678">
    <property type="entry name" value="WD_REPEATS_1"/>
    <property type="match status" value="1"/>
</dbReference>
<dbReference type="InterPro" id="IPR011047">
    <property type="entry name" value="Quinoprotein_ADH-like_sf"/>
</dbReference>
<reference evidence="5" key="1">
    <citation type="submission" date="2022-07" db="EMBL/GenBank/DDBJ databases">
        <title>Phylogenomic reconstructions and comparative analyses of Kickxellomycotina fungi.</title>
        <authorList>
            <person name="Reynolds N.K."/>
            <person name="Stajich J.E."/>
            <person name="Barry K."/>
            <person name="Grigoriev I.V."/>
            <person name="Crous P."/>
            <person name="Smith M.E."/>
        </authorList>
    </citation>
    <scope>NUCLEOTIDE SEQUENCE</scope>
    <source>
        <strain evidence="5">IMI 214461</strain>
    </source>
</reference>
<gene>
    <name evidence="5" type="primary">UTP4</name>
    <name evidence="5" type="ORF">H4R26_001379</name>
</gene>
<comment type="caution">
    <text evidence="5">The sequence shown here is derived from an EMBL/GenBank/DDBJ whole genome shotgun (WGS) entry which is preliminary data.</text>
</comment>
<evidence type="ECO:0000313" key="6">
    <source>
        <dbReference type="Proteomes" id="UP001150907"/>
    </source>
</evidence>
<sequence>MQVHRCRFVDYVPQSINAIKFAPSTSAYPYVAVGRANGDIELWRTKGNLVHEKTIPGIASGSLETLTWAHQTELTADDLEFFDTDKERSDARARLVESAPRLFSAGLNAVIVEWDLAKLVPKSAVDSFGGAVWCMATNHAQTKLAVGTEDGHIRIFDITNGGLVYKSCFDKINSRILSVAWSQDDKTIVTGSADSCVRIWDAKTRHTVTRMTLPKEGRDSTLVWSVIVLKSGTIVSGDSRGRVTFWDSVMHVVEQDFRALGADVLCLTADDSGHTVFASGVDPKITQFKLLAGSSVVDAATSSNSNGIGSGKKKLSIRSKKWQLAGFRRYHTHDVRAIAVSSHLPSDLIISGGTDTQVAYCQSRPFPNENPHRQPCFPPLNSVISVASKAKLILQRQGCTLKLWALGKAEPASKLLADQMESGQALQVYQRQRDLLRMDLTTKTNILCSTISPSGNLIAASDAEGPKLFSVVYADDSRSSVRVRRLREFPPRDFVPDLSEHHGAVHMRFTDDETKIVVATVEGYVSIIDISGWRLRQFATIRRHCGHRTAESEVETDVGSGDVPTHAGQARRQAAVAVETRTITCMAISKGGDYVATSDSTGSIVVSQISGEQQLLVPQLGQGERSEWPTTLSFDEQARLVIPTSLNHLYVFDIAENEFTEWSRQHSLSDIPLAYNQMVDCVGGVATNPDEPDCIYAWSASHITRVDLTLPPGPKRAVLNVHKRKQIEHEIIAKVVEEKEEADRRSEKQAKRKRRQSSGGQINGHVVVEEDKESDAPSIAEKADAAAAEKADAAAAEKAAAADEEDDGSESDEPYKGKDWESTVIARLREAGINAEKPHNFRMTQRYQNLMHASFIDANTMVVVERPWIDVAATLPSAYHRHKYGA</sequence>
<dbReference type="PROSITE" id="PS50294">
    <property type="entry name" value="WD_REPEATS_REGION"/>
    <property type="match status" value="1"/>
</dbReference>